<gene>
    <name evidence="3" type="ORF">AAEO50_03455</name>
</gene>
<reference evidence="3 4" key="1">
    <citation type="submission" date="2024-04" db="EMBL/GenBank/DDBJ databases">
        <title>Bacillus oryzaecorticis sp. nov., a moderately halophilic bacterium isolated from rice husks.</title>
        <authorList>
            <person name="Zhu H.-S."/>
        </authorList>
    </citation>
    <scope>NUCLEOTIDE SEQUENCE [LARGE SCALE GENOMIC DNA]</scope>
    <source>
        <strain evidence="3 4">ZC255</strain>
    </source>
</reference>
<evidence type="ECO:0000259" key="2">
    <source>
        <dbReference type="Pfam" id="PF02120"/>
    </source>
</evidence>
<dbReference type="Pfam" id="PF02120">
    <property type="entry name" value="Flg_hook"/>
    <property type="match status" value="1"/>
</dbReference>
<accession>A0ABU9K5Q3</accession>
<keyword evidence="3" id="KW-0282">Flagellum</keyword>
<organism evidence="3 4">
    <name type="scientific">Rossellomorea oryzaecorticis</name>
    <dbReference type="NCBI Taxonomy" id="1396505"/>
    <lineage>
        <taxon>Bacteria</taxon>
        <taxon>Bacillati</taxon>
        <taxon>Bacillota</taxon>
        <taxon>Bacilli</taxon>
        <taxon>Bacillales</taxon>
        <taxon>Bacillaceae</taxon>
        <taxon>Rossellomorea</taxon>
    </lineage>
</organism>
<sequence length="404" mass="44894">MEIGLMKTVQPNETAASGLHSMKPKTPNDSFSHHLLGSLNVTAQTIALADKEVSYDLNVLSQLVGAEGLEGLELSLEQIAALKQMSELDIGMIADILGIDLTEITKLQTELQDAISSLLGKEADGETSLESLTSVLHLVQLSFTDQPKNLNRLEQLVKLSKVIELLANQKELPITESQKVIELKDMLKQLQYKVDTVMSGFTNQPRNWNEIMKAAYNRHIPTEVPGEGVQTEQNKNLQAVSGNNLHFVLPKTEQFTMTLSQAKGQIQYEQFVKELQSILSKSQMQTQPNMTKLLIKLYPEQLGSLRIELLQQNGIMTAKILATTATAKELLDSQLQGLKQAFTSQNLQVEKIEISQALSDPERQSKGQSQQQSNGQAKQSQHEPKNNEEEDSASFKEYLVNSEV</sequence>
<evidence type="ECO:0000256" key="1">
    <source>
        <dbReference type="SAM" id="MobiDB-lite"/>
    </source>
</evidence>
<proteinExistence type="predicted"/>
<evidence type="ECO:0000313" key="4">
    <source>
        <dbReference type="Proteomes" id="UP001389717"/>
    </source>
</evidence>
<dbReference type="InterPro" id="IPR021136">
    <property type="entry name" value="Flagellar_hook_control-like_C"/>
</dbReference>
<dbReference type="Gene3D" id="3.30.750.140">
    <property type="match status" value="1"/>
</dbReference>
<comment type="caution">
    <text evidence="3">The sequence shown here is derived from an EMBL/GenBank/DDBJ whole genome shotgun (WGS) entry which is preliminary data.</text>
</comment>
<feature type="compositionally biased region" description="Low complexity" evidence="1">
    <location>
        <begin position="366"/>
        <end position="379"/>
    </location>
</feature>
<name>A0ABU9K5Q3_9BACI</name>
<dbReference type="EMBL" id="JBBYAF010000004">
    <property type="protein sequence ID" value="MEL3971327.1"/>
    <property type="molecule type" value="Genomic_DNA"/>
</dbReference>
<protein>
    <submittedName>
        <fullName evidence="3">Flagellar hook-length control protein FliK</fullName>
    </submittedName>
</protein>
<feature type="region of interest" description="Disordered" evidence="1">
    <location>
        <begin position="357"/>
        <end position="404"/>
    </location>
</feature>
<dbReference type="CDD" id="cd17470">
    <property type="entry name" value="T3SS_Flik_C"/>
    <property type="match status" value="1"/>
</dbReference>
<feature type="domain" description="Flagellar hook-length control protein-like C-terminal" evidence="2">
    <location>
        <begin position="282"/>
        <end position="357"/>
    </location>
</feature>
<evidence type="ECO:0000313" key="3">
    <source>
        <dbReference type="EMBL" id="MEL3971327.1"/>
    </source>
</evidence>
<dbReference type="InterPro" id="IPR038610">
    <property type="entry name" value="FliK-like_C_sf"/>
</dbReference>
<dbReference type="RefSeq" id="WP_341980453.1">
    <property type="nucleotide sequence ID" value="NZ_JBBYAF010000004.1"/>
</dbReference>
<keyword evidence="4" id="KW-1185">Reference proteome</keyword>
<keyword evidence="3" id="KW-0966">Cell projection</keyword>
<keyword evidence="3" id="KW-0969">Cilium</keyword>
<dbReference type="Proteomes" id="UP001389717">
    <property type="component" value="Unassembled WGS sequence"/>
</dbReference>